<dbReference type="InterPro" id="IPR044938">
    <property type="entry name" value="EDC4_C_sf"/>
</dbReference>
<dbReference type="InterPro" id="IPR036514">
    <property type="entry name" value="SGNH_hydro_sf"/>
</dbReference>
<dbReference type="SUPFAM" id="SSF52266">
    <property type="entry name" value="SGNH hydrolase"/>
    <property type="match status" value="1"/>
</dbReference>
<feature type="compositionally biased region" description="Acidic residues" evidence="10">
    <location>
        <begin position="966"/>
        <end position="977"/>
    </location>
</feature>
<dbReference type="InterPro" id="IPR001680">
    <property type="entry name" value="WD40_rpt"/>
</dbReference>
<dbReference type="Pfam" id="PF21289">
    <property type="entry name" value="EDC4_C"/>
    <property type="match status" value="1"/>
</dbReference>
<protein>
    <recommendedName>
        <fullName evidence="3">Enhancer of mRNA-decapping protein 4</fullName>
    </recommendedName>
</protein>
<evidence type="ECO:0000256" key="4">
    <source>
        <dbReference type="ARBA" id="ARBA00022490"/>
    </source>
</evidence>
<accession>A0ABN7TB32</accession>
<dbReference type="Gene3D" id="1.10.220.100">
    <property type="entry name" value="conserved c-terminal region of ge- 1"/>
    <property type="match status" value="1"/>
</dbReference>
<feature type="compositionally biased region" description="Basic and acidic residues" evidence="10">
    <location>
        <begin position="641"/>
        <end position="665"/>
    </location>
</feature>
<evidence type="ECO:0000256" key="3">
    <source>
        <dbReference type="ARBA" id="ARBA00015762"/>
    </source>
</evidence>
<evidence type="ECO:0000256" key="2">
    <source>
        <dbReference type="ARBA" id="ARBA00009639"/>
    </source>
</evidence>
<evidence type="ECO:0000256" key="1">
    <source>
        <dbReference type="ARBA" id="ARBA00004201"/>
    </source>
</evidence>
<dbReference type="PANTHER" id="PTHR15598:SF5">
    <property type="entry name" value="ENHANCER OF MRNA-DECAPPING PROTEIN 4"/>
    <property type="match status" value="1"/>
</dbReference>
<reference evidence="13 14" key="1">
    <citation type="submission" date="2021-04" db="EMBL/GenBank/DDBJ databases">
        <authorList>
            <person name="Bliznina A."/>
        </authorList>
    </citation>
    <scope>NUCLEOTIDE SEQUENCE [LARGE SCALE GENOMIC DNA]</scope>
</reference>
<dbReference type="Pfam" id="PF16529">
    <property type="entry name" value="Ge1_WD40"/>
    <property type="match status" value="1"/>
</dbReference>
<feature type="domain" description="Enhancer of mRNA-decapping protein 4 C-terminal" evidence="12">
    <location>
        <begin position="1319"/>
        <end position="1442"/>
    </location>
</feature>
<evidence type="ECO:0000256" key="10">
    <source>
        <dbReference type="SAM" id="MobiDB-lite"/>
    </source>
</evidence>
<dbReference type="InterPro" id="IPR049404">
    <property type="entry name" value="EDC4_C"/>
</dbReference>
<keyword evidence="6" id="KW-0677">Repeat</keyword>
<feature type="region of interest" description="Disordered" evidence="10">
    <location>
        <begin position="462"/>
        <end position="671"/>
    </location>
</feature>
<dbReference type="Proteomes" id="UP001158576">
    <property type="component" value="Chromosome 2"/>
</dbReference>
<dbReference type="InterPro" id="IPR032401">
    <property type="entry name" value="EDC4_WD40"/>
</dbReference>
<dbReference type="Gene3D" id="3.40.50.1110">
    <property type="entry name" value="SGNH hydrolase"/>
    <property type="match status" value="1"/>
</dbReference>
<feature type="region of interest" description="Disordered" evidence="10">
    <location>
        <begin position="961"/>
        <end position="1021"/>
    </location>
</feature>
<name>A0ABN7TB32_OIKDI</name>
<evidence type="ECO:0000313" key="13">
    <source>
        <dbReference type="EMBL" id="CAG5114240.1"/>
    </source>
</evidence>
<dbReference type="PANTHER" id="PTHR15598">
    <property type="entry name" value="ENHANCER OF MRNA-DECAPPING PROTEIN 4"/>
    <property type="match status" value="1"/>
</dbReference>
<evidence type="ECO:0000256" key="8">
    <source>
        <dbReference type="PROSITE-ProRule" id="PRU00221"/>
    </source>
</evidence>
<feature type="coiled-coil region" evidence="9">
    <location>
        <begin position="1254"/>
        <end position="1296"/>
    </location>
</feature>
<keyword evidence="4" id="KW-0963">Cytoplasm</keyword>
<evidence type="ECO:0000259" key="11">
    <source>
        <dbReference type="Pfam" id="PF16529"/>
    </source>
</evidence>
<feature type="domain" description="Enhancer of mRNA-decapping protein 4 WD40 repeat region" evidence="11">
    <location>
        <begin position="38"/>
        <end position="376"/>
    </location>
</feature>
<feature type="compositionally biased region" description="Basic residues" evidence="10">
    <location>
        <begin position="504"/>
        <end position="521"/>
    </location>
</feature>
<dbReference type="InterPro" id="IPR015943">
    <property type="entry name" value="WD40/YVTN_repeat-like_dom_sf"/>
</dbReference>
<dbReference type="PROSITE" id="PS50082">
    <property type="entry name" value="WD_REPEATS_2"/>
    <property type="match status" value="1"/>
</dbReference>
<feature type="compositionally biased region" description="Basic and acidic residues" evidence="10">
    <location>
        <begin position="978"/>
        <end position="994"/>
    </location>
</feature>
<dbReference type="EMBL" id="OU015567">
    <property type="protein sequence ID" value="CAG5114240.1"/>
    <property type="molecule type" value="Genomic_DNA"/>
</dbReference>
<organism evidence="13 14">
    <name type="scientific">Oikopleura dioica</name>
    <name type="common">Tunicate</name>
    <dbReference type="NCBI Taxonomy" id="34765"/>
    <lineage>
        <taxon>Eukaryota</taxon>
        <taxon>Metazoa</taxon>
        <taxon>Chordata</taxon>
        <taxon>Tunicata</taxon>
        <taxon>Appendicularia</taxon>
        <taxon>Copelata</taxon>
        <taxon>Oikopleuridae</taxon>
        <taxon>Oikopleura</taxon>
    </lineage>
</organism>
<dbReference type="InterPro" id="IPR045152">
    <property type="entry name" value="EDC4-like"/>
</dbReference>
<comment type="similarity">
    <text evidence="2">Belongs to the WD repeat EDC4 family.</text>
</comment>
<evidence type="ECO:0000256" key="9">
    <source>
        <dbReference type="SAM" id="Coils"/>
    </source>
</evidence>
<feature type="compositionally biased region" description="Basic and acidic residues" evidence="10">
    <location>
        <begin position="532"/>
        <end position="542"/>
    </location>
</feature>
<comment type="subcellular location">
    <subcellularLocation>
        <location evidence="1">Cytoplasm</location>
        <location evidence="1">P-body</location>
    </subcellularLocation>
</comment>
<gene>
    <name evidence="13" type="ORF">OKIOD_LOCUS17067</name>
</gene>
<feature type="compositionally biased region" description="Polar residues" evidence="10">
    <location>
        <begin position="558"/>
        <end position="576"/>
    </location>
</feature>
<keyword evidence="14" id="KW-1185">Reference proteome</keyword>
<feature type="repeat" description="WD" evidence="8">
    <location>
        <begin position="226"/>
        <end position="258"/>
    </location>
</feature>
<dbReference type="Gene3D" id="2.130.10.10">
    <property type="entry name" value="YVTN repeat-like/Quinoprotein amine dehydrogenase"/>
    <property type="match status" value="2"/>
</dbReference>
<evidence type="ECO:0000259" key="12">
    <source>
        <dbReference type="Pfam" id="PF21289"/>
    </source>
</evidence>
<feature type="compositionally biased region" description="Basic and acidic residues" evidence="10">
    <location>
        <begin position="607"/>
        <end position="620"/>
    </location>
</feature>
<dbReference type="InterPro" id="IPR036322">
    <property type="entry name" value="WD40_repeat_dom_sf"/>
</dbReference>
<dbReference type="SMART" id="SM00320">
    <property type="entry name" value="WD40"/>
    <property type="match status" value="3"/>
</dbReference>
<evidence type="ECO:0000256" key="7">
    <source>
        <dbReference type="ARBA" id="ARBA00023054"/>
    </source>
</evidence>
<keyword evidence="5 8" id="KW-0853">WD repeat</keyword>
<evidence type="ECO:0000256" key="6">
    <source>
        <dbReference type="ARBA" id="ARBA00022737"/>
    </source>
</evidence>
<evidence type="ECO:0000256" key="5">
    <source>
        <dbReference type="ARBA" id="ARBA00022574"/>
    </source>
</evidence>
<feature type="compositionally biased region" description="Polar residues" evidence="10">
    <location>
        <begin position="590"/>
        <end position="600"/>
    </location>
</feature>
<feature type="coiled-coil region" evidence="9">
    <location>
        <begin position="1052"/>
        <end position="1083"/>
    </location>
</feature>
<proteinExistence type="inferred from homology"/>
<dbReference type="Gene3D" id="6.10.140.270">
    <property type="match status" value="1"/>
</dbReference>
<evidence type="ECO:0000313" key="14">
    <source>
        <dbReference type="Proteomes" id="UP001158576"/>
    </source>
</evidence>
<keyword evidence="7 9" id="KW-0175">Coiled coil</keyword>
<sequence length="1478" mass="164137">MEEKAEITLTAGYHRVNSREVDLFLDPDSDPGSSKPQSTSVKSQTVTKFSWPKAYYIGSLITASNTFIAYVIRGKSDAVRILNRLTAARVLIKGFAGPVCDVAFAHSDSSLFAAIDESGSIYIYSISQPEGNSKNIETKLLFKVEKRNTIRNPSHRIVWSPKIHHSKNEDEPELVVETNYLAATSMNDIEVFKLHQIINDEVTKQGEPVIKKDDDLLNGFTGYVGFQAHANVITDVSIAPDGAVMCTSSEDGYVRFWNTAGLTEDRSETPNTLHEWYPHDKAPVNCIKFLDNYQVSDPDVPYWRFLLTAAKQTQEIKIWCTVKWNCLQSLSFHMNPMVPLNNYSIPPQMKLAVDQTGNYIMITDINRRVLYCLECCSEFGDGDQGPYSNGDCSIRSINVCLIDTPILSFHMSAVKGITMMSAEEPPRRRRGVQIQSFTLHQSNLYKLQSRILHHKSFLTEVPNSGGGTPSGILSPQRVLSPGLSGDEQIYSPKSRLSDSEEPKKRSRSKTPSRRNKSKSPARKMSQDSSLGSEKKSPQKEESMNDMSSIMEKLKSQPRRQSNSSTSTNGAIESTTGLDADKPSEPVQTEPEAQTTASTEIPVSFASDEEKKSSGDSKSEADESSSVGTKPAILDKLFGKKSVPEPEPAAKFEQESPKEPEPKPEKQPSLLESIFSQASKKGKGVVTLEDDSTLTNVTPINMQEESELHEAELTPRETEREDPMTAMNNLLQSLKAQTENKTKSPEVPHEPLPVASSSNKVSLIFGDQILSDINRIIGSIKYNCEIHMLDGALTKNIKKYVTEMGTRKDAEVVIFHVGSNDISAKTTESQFNTDLMLLFGAARSAFPNAKLCMSSVLPRHDEFASKVSKFNSEALKQCEVCFIEFLDNTKIFQKIDNFAYQSDPSECLALNEHGKENLWIHFLCFIEDHVQEGSSYTSVKFIEGPRLSPKLPKDGIEVRNLTPVCEDRDEPPEVESEDEAPKVPEEPRVEGDGSKKPTAGRDGNADGSQSPLPPTPTSLIPTRSQRIPAAPVQTQLVNGTPSQSDISTLIMMMKKQSEDIESLRAEMRRNQRNNQENMTRLNQDMRINTSQSKSNGLPNSSIDAVLPGIQKRVGDAVERASAEKIEQLKPTIQKHIERVVQNATPGMMQAMSKTMEQTVKSVYQSSIEKTSIPQFEKATREMFDQLSVAFSRGQEEYISRIEKMLEKRVRAEVSSIEGTVANAEDPNGRLSANLSANISQTLQTQLLSDLNKQMARNAQEQNQFMNRTFAQLRQQLIMDIQKMLDNHTNQLDNKVEDAIARAQTPAPVQIDENADVRDKIRAYLNGEKYNEAFTAALMQSNLGLVVDTMESVDSAKIFSPEAGPSGTCLEQNIILSLISQLSQDLGTKSALKLTYLQDAVLSLNYLHPSSQHFPQVLGELQQKIQQFIQLNPRDPNARTFKMLNMTVAGIVKEIAGASVHLDVSRSNMGAAPGRNATFS</sequence>
<dbReference type="PROSITE" id="PS50294">
    <property type="entry name" value="WD_REPEATS_REGION"/>
    <property type="match status" value="1"/>
</dbReference>
<dbReference type="SUPFAM" id="SSF50978">
    <property type="entry name" value="WD40 repeat-like"/>
    <property type="match status" value="1"/>
</dbReference>